<protein>
    <submittedName>
        <fullName evidence="2">Uncharacterized protein</fullName>
    </submittedName>
</protein>
<evidence type="ECO:0000256" key="1">
    <source>
        <dbReference type="SAM" id="MobiDB-lite"/>
    </source>
</evidence>
<sequence length="81" mass="9476">MNLIGRSRALRANLREREKSERPWQSNRVKIESQTFRETFARKKRGHARLSLSPATSYRTRCAHETFRSTSACSRRGNPAR</sequence>
<dbReference type="Proteomes" id="UP001430953">
    <property type="component" value="Unassembled WGS sequence"/>
</dbReference>
<dbReference type="EMBL" id="JADYXP020000008">
    <property type="protein sequence ID" value="KAL0119221.1"/>
    <property type="molecule type" value="Genomic_DNA"/>
</dbReference>
<feature type="region of interest" description="Disordered" evidence="1">
    <location>
        <begin position="1"/>
        <end position="25"/>
    </location>
</feature>
<name>A0AAW2FZ13_9HYME</name>
<reference evidence="2 3" key="1">
    <citation type="submission" date="2023-03" db="EMBL/GenBank/DDBJ databases">
        <title>High recombination rates correlate with genetic variation in Cardiocondyla obscurior ants.</title>
        <authorList>
            <person name="Errbii M."/>
        </authorList>
    </citation>
    <scope>NUCLEOTIDE SEQUENCE [LARGE SCALE GENOMIC DNA]</scope>
    <source>
        <strain evidence="2">Alpha-2009</strain>
        <tissue evidence="2">Whole body</tissue>
    </source>
</reference>
<accession>A0AAW2FZ13</accession>
<evidence type="ECO:0000313" key="3">
    <source>
        <dbReference type="Proteomes" id="UP001430953"/>
    </source>
</evidence>
<gene>
    <name evidence="2" type="ORF">PUN28_009659</name>
</gene>
<keyword evidence="3" id="KW-1185">Reference proteome</keyword>
<proteinExistence type="predicted"/>
<dbReference type="AlphaFoldDB" id="A0AAW2FZ13"/>
<feature type="compositionally biased region" description="Basic and acidic residues" evidence="1">
    <location>
        <begin position="13"/>
        <end position="22"/>
    </location>
</feature>
<organism evidence="2 3">
    <name type="scientific">Cardiocondyla obscurior</name>
    <dbReference type="NCBI Taxonomy" id="286306"/>
    <lineage>
        <taxon>Eukaryota</taxon>
        <taxon>Metazoa</taxon>
        <taxon>Ecdysozoa</taxon>
        <taxon>Arthropoda</taxon>
        <taxon>Hexapoda</taxon>
        <taxon>Insecta</taxon>
        <taxon>Pterygota</taxon>
        <taxon>Neoptera</taxon>
        <taxon>Endopterygota</taxon>
        <taxon>Hymenoptera</taxon>
        <taxon>Apocrita</taxon>
        <taxon>Aculeata</taxon>
        <taxon>Formicoidea</taxon>
        <taxon>Formicidae</taxon>
        <taxon>Myrmicinae</taxon>
        <taxon>Cardiocondyla</taxon>
    </lineage>
</organism>
<evidence type="ECO:0000313" key="2">
    <source>
        <dbReference type="EMBL" id="KAL0119221.1"/>
    </source>
</evidence>
<comment type="caution">
    <text evidence="2">The sequence shown here is derived from an EMBL/GenBank/DDBJ whole genome shotgun (WGS) entry which is preliminary data.</text>
</comment>